<dbReference type="Proteomes" id="UP001549204">
    <property type="component" value="Unassembled WGS sequence"/>
</dbReference>
<evidence type="ECO:0000256" key="3">
    <source>
        <dbReference type="ARBA" id="ARBA00022989"/>
    </source>
</evidence>
<gene>
    <name evidence="7" type="ORF">ABID19_005050</name>
</gene>
<keyword evidence="3 5" id="KW-1133">Transmembrane helix</keyword>
<dbReference type="EMBL" id="JBEPMC010000010">
    <property type="protein sequence ID" value="MET3581992.1"/>
    <property type="molecule type" value="Genomic_DNA"/>
</dbReference>
<comment type="caution">
    <text evidence="7">The sequence shown here is derived from an EMBL/GenBank/DDBJ whole genome shotgun (WGS) entry which is preliminary data.</text>
</comment>
<feature type="transmembrane region" description="Helical" evidence="5">
    <location>
        <begin position="12"/>
        <end position="31"/>
    </location>
</feature>
<proteinExistence type="predicted"/>
<dbReference type="PANTHER" id="PTHR37958">
    <property type="entry name" value="SODIUM-POTASSIUM/PROTON ANTIPORTER CHAA"/>
    <property type="match status" value="1"/>
</dbReference>
<evidence type="ECO:0000259" key="6">
    <source>
        <dbReference type="Pfam" id="PF01699"/>
    </source>
</evidence>
<dbReference type="PANTHER" id="PTHR37958:SF1">
    <property type="entry name" value="SODIUM-POTASSIUM_PROTON ANTIPORTER CHAA"/>
    <property type="match status" value="1"/>
</dbReference>
<evidence type="ECO:0000313" key="8">
    <source>
        <dbReference type="Proteomes" id="UP001549204"/>
    </source>
</evidence>
<feature type="transmembrane region" description="Helical" evidence="5">
    <location>
        <begin position="72"/>
        <end position="94"/>
    </location>
</feature>
<reference evidence="7 8" key="1">
    <citation type="submission" date="2024-06" db="EMBL/GenBank/DDBJ databases">
        <title>Genomic Encyclopedia of Type Strains, Phase IV (KMG-IV): sequencing the most valuable type-strain genomes for metagenomic binning, comparative biology and taxonomic classification.</title>
        <authorList>
            <person name="Goeker M."/>
        </authorList>
    </citation>
    <scope>NUCLEOTIDE SEQUENCE [LARGE SCALE GENOMIC DNA]</scope>
    <source>
        <strain evidence="7 8">DSM 100022</strain>
    </source>
</reference>
<organism evidence="7 8">
    <name type="scientific">Mesorhizobium robiniae</name>
    <dbReference type="NCBI Taxonomy" id="559315"/>
    <lineage>
        <taxon>Bacteria</taxon>
        <taxon>Pseudomonadati</taxon>
        <taxon>Pseudomonadota</taxon>
        <taxon>Alphaproteobacteria</taxon>
        <taxon>Hyphomicrobiales</taxon>
        <taxon>Phyllobacteriaceae</taxon>
        <taxon>Mesorhizobium</taxon>
    </lineage>
</organism>
<name>A0ABV2GVA6_9HYPH</name>
<keyword evidence="4 5" id="KW-0472">Membrane</keyword>
<feature type="transmembrane region" description="Helical" evidence="5">
    <location>
        <begin position="37"/>
        <end position="60"/>
    </location>
</feature>
<accession>A0ABV2GVA6</accession>
<comment type="subcellular location">
    <subcellularLocation>
        <location evidence="1">Membrane</location>
        <topology evidence="1">Multi-pass membrane protein</topology>
    </subcellularLocation>
</comment>
<evidence type="ECO:0000256" key="5">
    <source>
        <dbReference type="SAM" id="Phobius"/>
    </source>
</evidence>
<keyword evidence="2 5" id="KW-0812">Transmembrane</keyword>
<dbReference type="InterPro" id="IPR052946">
    <property type="entry name" value="Alkaline_pH_Ca-Antiporter"/>
</dbReference>
<evidence type="ECO:0000256" key="1">
    <source>
        <dbReference type="ARBA" id="ARBA00004141"/>
    </source>
</evidence>
<evidence type="ECO:0000313" key="7">
    <source>
        <dbReference type="EMBL" id="MET3581992.1"/>
    </source>
</evidence>
<feature type="transmembrane region" description="Helical" evidence="5">
    <location>
        <begin position="106"/>
        <end position="128"/>
    </location>
</feature>
<sequence length="154" mass="16493">MAVHRRQIGQYLFPIGSLGLAALIHFGGAPIEHSLLSIKILALIVVAIFIFATVFVVLHHAEAVARRLGEPYGTLLLTFSVTAIEASVIVSMMLHGENNPTLARESVFSTVMIVCTGVVGVCLTLGGLKHRYQDIKRQGTNASLAVIMALTVLC</sequence>
<keyword evidence="8" id="KW-1185">Reference proteome</keyword>
<protein>
    <submittedName>
        <fullName evidence="7">Ca2+/H+ antiporter</fullName>
    </submittedName>
</protein>
<dbReference type="Pfam" id="PF01699">
    <property type="entry name" value="Na_Ca_ex"/>
    <property type="match status" value="1"/>
</dbReference>
<evidence type="ECO:0000256" key="2">
    <source>
        <dbReference type="ARBA" id="ARBA00022692"/>
    </source>
</evidence>
<evidence type="ECO:0000256" key="4">
    <source>
        <dbReference type="ARBA" id="ARBA00023136"/>
    </source>
</evidence>
<dbReference type="InterPro" id="IPR004837">
    <property type="entry name" value="NaCa_Exmemb"/>
</dbReference>
<feature type="domain" description="Sodium/calcium exchanger membrane region" evidence="6">
    <location>
        <begin position="40"/>
        <end position="153"/>
    </location>
</feature>